<evidence type="ECO:0000313" key="2">
    <source>
        <dbReference type="Proteomes" id="UP000243975"/>
    </source>
</evidence>
<dbReference type="Gramene" id="KVH90101">
    <property type="protein sequence ID" value="KVH90101"/>
    <property type="gene ID" value="Ccrd_007991"/>
</dbReference>
<proteinExistence type="predicted"/>
<protein>
    <submittedName>
        <fullName evidence="1">Uncharacterized protein</fullName>
    </submittedName>
</protein>
<sequence length="168" mass="19174">MTISLLCPRDHLLSRLTFSKDSSFDSRSLTFDSYPSFSSIVFSRSFDLLSSSSFRLSLRIKSSEISRSLRDLSICFQVLPSDFDSGLFSKDSIFNSRSLTFDSKLSFSSKLRVSTLRTSSPFLVLCLKQPDILNPVLPFLLLQQPIFLSTRQYLYPMLQRYGCLDMNA</sequence>
<dbReference type="Proteomes" id="UP000243975">
    <property type="component" value="Unassembled WGS sequence"/>
</dbReference>
<keyword evidence="2" id="KW-1185">Reference proteome</keyword>
<evidence type="ECO:0000313" key="1">
    <source>
        <dbReference type="EMBL" id="KVH90101.1"/>
    </source>
</evidence>
<accession>A0A118JTN9</accession>
<organism evidence="1 2">
    <name type="scientific">Cynara cardunculus var. scolymus</name>
    <name type="common">Globe artichoke</name>
    <name type="synonym">Cynara scolymus</name>
    <dbReference type="NCBI Taxonomy" id="59895"/>
    <lineage>
        <taxon>Eukaryota</taxon>
        <taxon>Viridiplantae</taxon>
        <taxon>Streptophyta</taxon>
        <taxon>Embryophyta</taxon>
        <taxon>Tracheophyta</taxon>
        <taxon>Spermatophyta</taxon>
        <taxon>Magnoliopsida</taxon>
        <taxon>eudicotyledons</taxon>
        <taxon>Gunneridae</taxon>
        <taxon>Pentapetalae</taxon>
        <taxon>asterids</taxon>
        <taxon>campanulids</taxon>
        <taxon>Asterales</taxon>
        <taxon>Asteraceae</taxon>
        <taxon>Carduoideae</taxon>
        <taxon>Cardueae</taxon>
        <taxon>Carduinae</taxon>
        <taxon>Cynara</taxon>
    </lineage>
</organism>
<name>A0A118JTN9_CYNCS</name>
<dbReference type="EMBL" id="LEKV01005118">
    <property type="protein sequence ID" value="KVH90101.1"/>
    <property type="molecule type" value="Genomic_DNA"/>
</dbReference>
<comment type="caution">
    <text evidence="1">The sequence shown here is derived from an EMBL/GenBank/DDBJ whole genome shotgun (WGS) entry which is preliminary data.</text>
</comment>
<dbReference type="AlphaFoldDB" id="A0A118JTN9"/>
<reference evidence="1 2" key="1">
    <citation type="journal article" date="2016" name="Sci. Rep.">
        <title>The genome sequence of the outbreeding globe artichoke constructed de novo incorporating a phase-aware low-pass sequencing strategy of F1 progeny.</title>
        <authorList>
            <person name="Scaglione D."/>
            <person name="Reyes-Chin-Wo S."/>
            <person name="Acquadro A."/>
            <person name="Froenicke L."/>
            <person name="Portis E."/>
            <person name="Beitel C."/>
            <person name="Tirone M."/>
            <person name="Mauro R."/>
            <person name="Lo Monaco A."/>
            <person name="Mauromicale G."/>
            <person name="Faccioli P."/>
            <person name="Cattivelli L."/>
            <person name="Rieseberg L."/>
            <person name="Michelmore R."/>
            <person name="Lanteri S."/>
        </authorList>
    </citation>
    <scope>NUCLEOTIDE SEQUENCE [LARGE SCALE GENOMIC DNA]</scope>
    <source>
        <strain evidence="1">2C</strain>
    </source>
</reference>
<gene>
    <name evidence="1" type="ORF">Ccrd_007991</name>
</gene>